<evidence type="ECO:0000256" key="1">
    <source>
        <dbReference type="SAM" id="MobiDB-lite"/>
    </source>
</evidence>
<dbReference type="Proteomes" id="UP000693946">
    <property type="component" value="Linkage Group LG14"/>
</dbReference>
<protein>
    <submittedName>
        <fullName evidence="2">Uncharacterized protein</fullName>
    </submittedName>
</protein>
<keyword evidence="3" id="KW-1185">Reference proteome</keyword>
<feature type="region of interest" description="Disordered" evidence="1">
    <location>
        <begin position="1"/>
        <end position="44"/>
    </location>
</feature>
<proteinExistence type="predicted"/>
<organism evidence="2 3">
    <name type="scientific">Solea senegalensis</name>
    <name type="common">Senegalese sole</name>
    <dbReference type="NCBI Taxonomy" id="28829"/>
    <lineage>
        <taxon>Eukaryota</taxon>
        <taxon>Metazoa</taxon>
        <taxon>Chordata</taxon>
        <taxon>Craniata</taxon>
        <taxon>Vertebrata</taxon>
        <taxon>Euteleostomi</taxon>
        <taxon>Actinopterygii</taxon>
        <taxon>Neopterygii</taxon>
        <taxon>Teleostei</taxon>
        <taxon>Neoteleostei</taxon>
        <taxon>Acanthomorphata</taxon>
        <taxon>Carangaria</taxon>
        <taxon>Pleuronectiformes</taxon>
        <taxon>Pleuronectoidei</taxon>
        <taxon>Soleidae</taxon>
        <taxon>Solea</taxon>
    </lineage>
</organism>
<dbReference type="AlphaFoldDB" id="A0AAV6S9D9"/>
<dbReference type="EMBL" id="JAGKHQ010000006">
    <property type="protein sequence ID" value="KAG7514510.1"/>
    <property type="molecule type" value="Genomic_DNA"/>
</dbReference>
<feature type="compositionally biased region" description="Basic and acidic residues" evidence="1">
    <location>
        <begin position="33"/>
        <end position="44"/>
    </location>
</feature>
<feature type="compositionally biased region" description="Polar residues" evidence="1">
    <location>
        <begin position="1"/>
        <end position="10"/>
    </location>
</feature>
<gene>
    <name evidence="2" type="ORF">JOB18_035908</name>
</gene>
<reference evidence="2 3" key="1">
    <citation type="journal article" date="2021" name="Sci. Rep.">
        <title>Chromosome anchoring in Senegalese sole (Solea senegalensis) reveals sex-associated markers and genome rearrangements in flatfish.</title>
        <authorList>
            <person name="Guerrero-Cozar I."/>
            <person name="Gomez-Garrido J."/>
            <person name="Berbel C."/>
            <person name="Martinez-Blanch J.F."/>
            <person name="Alioto T."/>
            <person name="Claros M.G."/>
            <person name="Gagnaire P.A."/>
            <person name="Manchado M."/>
        </authorList>
    </citation>
    <scope>NUCLEOTIDE SEQUENCE [LARGE SCALE GENOMIC DNA]</scope>
    <source>
        <strain evidence="2">Sse05_10M</strain>
    </source>
</reference>
<accession>A0AAV6S9D9</accession>
<feature type="compositionally biased region" description="Basic and acidic residues" evidence="1">
    <location>
        <begin position="14"/>
        <end position="26"/>
    </location>
</feature>
<name>A0AAV6S9D9_SOLSE</name>
<evidence type="ECO:0000313" key="2">
    <source>
        <dbReference type="EMBL" id="KAG7514510.1"/>
    </source>
</evidence>
<sequence length="114" mass="12580">MTSTLRSSLQREAGAARRDVALRPDCELPQNTHCDDTTHTEDKHRNQTRLIAADNQQIIRFTSRPDRSGSTRSICDLQPQDAPASVTLQVQSPAAYAARIRTRPAPPRFSTGPG</sequence>
<comment type="caution">
    <text evidence="2">The sequence shown here is derived from an EMBL/GenBank/DDBJ whole genome shotgun (WGS) entry which is preliminary data.</text>
</comment>
<evidence type="ECO:0000313" key="3">
    <source>
        <dbReference type="Proteomes" id="UP000693946"/>
    </source>
</evidence>